<dbReference type="GO" id="GO:0045543">
    <property type="term" value="F:gibberellin 2-beta-dioxygenase activity"/>
    <property type="evidence" value="ECO:0007669"/>
    <property type="project" value="UniProtKB-EC"/>
</dbReference>
<evidence type="ECO:0000313" key="13">
    <source>
        <dbReference type="Proteomes" id="UP000829196"/>
    </source>
</evidence>
<dbReference type="AlphaFoldDB" id="A0A8T3B6H5"/>
<evidence type="ECO:0000256" key="5">
    <source>
        <dbReference type="ARBA" id="ARBA00023004"/>
    </source>
</evidence>
<dbReference type="SMR" id="A0A8T3B6H5"/>
<evidence type="ECO:0000256" key="9">
    <source>
        <dbReference type="RuleBase" id="RU003682"/>
    </source>
</evidence>
<comment type="similarity">
    <text evidence="7">Belongs to the iron/ascorbate-dependent oxidoreductase family. GA2OX subfamily.</text>
</comment>
<gene>
    <name evidence="12" type="ORF">KFK09_015173</name>
</gene>
<keyword evidence="2 9" id="KW-0479">Metal-binding</keyword>
<dbReference type="PROSITE" id="PS51471">
    <property type="entry name" value="FE2OG_OXY"/>
    <property type="match status" value="1"/>
</dbReference>
<comment type="catalytic activity">
    <reaction evidence="6">
        <text>gibberellin A1 + 2-oxoglutarate + O2 = gibberellin A8 + succinate + CO2</text>
        <dbReference type="Rhea" id="RHEA:15005"/>
        <dbReference type="ChEBI" id="CHEBI:15379"/>
        <dbReference type="ChEBI" id="CHEBI:16526"/>
        <dbReference type="ChEBI" id="CHEBI:16810"/>
        <dbReference type="ChEBI" id="CHEBI:30031"/>
        <dbReference type="ChEBI" id="CHEBI:58524"/>
        <dbReference type="ChEBI" id="CHEBI:58594"/>
        <dbReference type="EC" id="1.14.11.13"/>
    </reaction>
</comment>
<dbReference type="PANTHER" id="PTHR47990">
    <property type="entry name" value="2-OXOGLUTARATE (2OG) AND FE(II)-DEPENDENT OXYGENASE SUPERFAMILY PROTEIN-RELATED"/>
    <property type="match status" value="1"/>
</dbReference>
<comment type="cofactor">
    <cofactor evidence="1">
        <name>L-ascorbate</name>
        <dbReference type="ChEBI" id="CHEBI:38290"/>
    </cofactor>
</comment>
<dbReference type="InterPro" id="IPR026992">
    <property type="entry name" value="DIOX_N"/>
</dbReference>
<proteinExistence type="inferred from homology"/>
<dbReference type="SUPFAM" id="SSF51197">
    <property type="entry name" value="Clavaminate synthase-like"/>
    <property type="match status" value="1"/>
</dbReference>
<evidence type="ECO:0000256" key="8">
    <source>
        <dbReference type="ARBA" id="ARBA00066708"/>
    </source>
</evidence>
<evidence type="ECO:0000259" key="11">
    <source>
        <dbReference type="PROSITE" id="PS51471"/>
    </source>
</evidence>
<keyword evidence="10" id="KW-0732">Signal</keyword>
<feature type="signal peptide" evidence="10">
    <location>
        <begin position="1"/>
        <end position="21"/>
    </location>
</feature>
<keyword evidence="3" id="KW-0223">Dioxygenase</keyword>
<dbReference type="GO" id="GO:0046872">
    <property type="term" value="F:metal ion binding"/>
    <property type="evidence" value="ECO:0007669"/>
    <property type="project" value="UniProtKB-KW"/>
</dbReference>
<keyword evidence="4 9" id="KW-0560">Oxidoreductase</keyword>
<keyword evidence="13" id="KW-1185">Reference proteome</keyword>
<feature type="domain" description="Fe2OG dioxygenase" evidence="11">
    <location>
        <begin position="261"/>
        <end position="378"/>
    </location>
</feature>
<dbReference type="GO" id="GO:0009685">
    <property type="term" value="P:gibberellin metabolic process"/>
    <property type="evidence" value="ECO:0007669"/>
    <property type="project" value="UniProtKB-ARBA"/>
</dbReference>
<dbReference type="InterPro" id="IPR027443">
    <property type="entry name" value="IPNS-like_sf"/>
</dbReference>
<dbReference type="Proteomes" id="UP000829196">
    <property type="component" value="Unassembled WGS sequence"/>
</dbReference>
<dbReference type="OrthoDB" id="288590at2759"/>
<evidence type="ECO:0000256" key="3">
    <source>
        <dbReference type="ARBA" id="ARBA00022964"/>
    </source>
</evidence>
<dbReference type="EMBL" id="JAGYWB010000011">
    <property type="protein sequence ID" value="KAI0504223.1"/>
    <property type="molecule type" value="Genomic_DNA"/>
</dbReference>
<feature type="chain" id="PRO_5035892466" description="gibberellin 2beta-dioxygenase" evidence="10">
    <location>
        <begin position="22"/>
        <end position="437"/>
    </location>
</feature>
<evidence type="ECO:0000256" key="6">
    <source>
        <dbReference type="ARBA" id="ARBA00052204"/>
    </source>
</evidence>
<dbReference type="InterPro" id="IPR005123">
    <property type="entry name" value="Oxoglu/Fe-dep_dioxygenase_dom"/>
</dbReference>
<dbReference type="Pfam" id="PF03171">
    <property type="entry name" value="2OG-FeII_Oxy"/>
    <property type="match status" value="1"/>
</dbReference>
<reference evidence="12" key="1">
    <citation type="journal article" date="2022" name="Front. Genet.">
        <title>Chromosome-Scale Assembly of the Dendrobium nobile Genome Provides Insights Into the Molecular Mechanism of the Biosynthesis of the Medicinal Active Ingredient of Dendrobium.</title>
        <authorList>
            <person name="Xu Q."/>
            <person name="Niu S.-C."/>
            <person name="Li K.-L."/>
            <person name="Zheng P.-J."/>
            <person name="Zhang X.-J."/>
            <person name="Jia Y."/>
            <person name="Liu Y."/>
            <person name="Niu Y.-X."/>
            <person name="Yu L.-H."/>
            <person name="Chen D.-F."/>
            <person name="Zhang G.-Q."/>
        </authorList>
    </citation>
    <scope>NUCLEOTIDE SEQUENCE</scope>
    <source>
        <tissue evidence="12">Leaf</tissue>
    </source>
</reference>
<accession>A0A8T3B6H5</accession>
<organism evidence="12 13">
    <name type="scientific">Dendrobium nobile</name>
    <name type="common">Orchid</name>
    <dbReference type="NCBI Taxonomy" id="94219"/>
    <lineage>
        <taxon>Eukaryota</taxon>
        <taxon>Viridiplantae</taxon>
        <taxon>Streptophyta</taxon>
        <taxon>Embryophyta</taxon>
        <taxon>Tracheophyta</taxon>
        <taxon>Spermatophyta</taxon>
        <taxon>Magnoliopsida</taxon>
        <taxon>Liliopsida</taxon>
        <taxon>Asparagales</taxon>
        <taxon>Orchidaceae</taxon>
        <taxon>Epidendroideae</taxon>
        <taxon>Malaxideae</taxon>
        <taxon>Dendrobiinae</taxon>
        <taxon>Dendrobium</taxon>
    </lineage>
</organism>
<evidence type="ECO:0000313" key="12">
    <source>
        <dbReference type="EMBL" id="KAI0504223.1"/>
    </source>
</evidence>
<dbReference type="FunFam" id="2.60.120.330:FF:000025">
    <property type="entry name" value="Gibberellin 2-beta-dioxygenase 2"/>
    <property type="match status" value="1"/>
</dbReference>
<dbReference type="PRINTS" id="PR00682">
    <property type="entry name" value="IPNSYNTHASE"/>
</dbReference>
<evidence type="ECO:0000256" key="2">
    <source>
        <dbReference type="ARBA" id="ARBA00022723"/>
    </source>
</evidence>
<dbReference type="InterPro" id="IPR050231">
    <property type="entry name" value="Iron_ascorbate_oxido_reductase"/>
</dbReference>
<evidence type="ECO:0000256" key="1">
    <source>
        <dbReference type="ARBA" id="ARBA00001961"/>
    </source>
</evidence>
<evidence type="ECO:0000256" key="7">
    <source>
        <dbReference type="ARBA" id="ARBA00061282"/>
    </source>
</evidence>
<dbReference type="Gene3D" id="2.60.120.330">
    <property type="entry name" value="B-lactam Antibiotic, Isopenicillin N Synthase, Chain"/>
    <property type="match status" value="1"/>
</dbReference>
<name>A0A8T3B6H5_DENNO</name>
<evidence type="ECO:0000256" key="10">
    <source>
        <dbReference type="SAM" id="SignalP"/>
    </source>
</evidence>
<dbReference type="Pfam" id="PF14226">
    <property type="entry name" value="DIOX_N"/>
    <property type="match status" value="1"/>
</dbReference>
<sequence length="437" mass="48834">MVGLANFRSIFGIFLAVLAAGKKLLNTSGLAAGKGTAKTENWHPTRGLFYHLVNRQLVPAVRQPIKLPVIVDFPVVAKSAFEMVGTLQGGEAMVMTTLIPESKERMVLSDLPVIDLSGKRDKVRKLMVKACEEFGFFKVINHGVPNEIIDNVEKESKEFFSLPTAEKQKAGPPNPLGYGSKKIGFNGDTGDLEYLLFHANPTSIYDRIKNISSKDSNRFSSVLSDYVDLMKELACDLLELLGEGLGLEDKKTFSKFLKDSQNDSLIRLNHYPSCDSDADQRLSFMKTKDDKSSRVGFGEHSDPQILTILRSNNVEGLQIQSPLDGNVWIPVKSDPSAFFINVGDALQAMTNGRFVSVRHRAIVTAQKSRLSTMFFVAPSLQACISPLPEMVTLENRLKYRSYTWAEYKKTMYSLRLASNRLELFKLDCNKESKDLMR</sequence>
<comment type="caution">
    <text evidence="12">The sequence shown here is derived from an EMBL/GenBank/DDBJ whole genome shotgun (WGS) entry which is preliminary data.</text>
</comment>
<keyword evidence="5 9" id="KW-0408">Iron</keyword>
<evidence type="ECO:0000256" key="4">
    <source>
        <dbReference type="ARBA" id="ARBA00023002"/>
    </source>
</evidence>
<protein>
    <recommendedName>
        <fullName evidence="8">gibberellin 2beta-dioxygenase</fullName>
        <ecNumber evidence="8">1.14.11.13</ecNumber>
    </recommendedName>
</protein>
<dbReference type="EC" id="1.14.11.13" evidence="8"/>
<dbReference type="InterPro" id="IPR044861">
    <property type="entry name" value="IPNS-like_FE2OG_OXY"/>
</dbReference>